<dbReference type="AlphaFoldDB" id="A0A537JHZ1"/>
<dbReference type="InterPro" id="IPR014710">
    <property type="entry name" value="RmlC-like_jellyroll"/>
</dbReference>
<dbReference type="InterPro" id="IPR011051">
    <property type="entry name" value="RmlC_Cupin_sf"/>
</dbReference>
<evidence type="ECO:0000259" key="2">
    <source>
        <dbReference type="Pfam" id="PF07883"/>
    </source>
</evidence>
<dbReference type="CDD" id="cd02208">
    <property type="entry name" value="cupin_RmlC-like"/>
    <property type="match status" value="1"/>
</dbReference>
<feature type="domain" description="Cupin type-2" evidence="2">
    <location>
        <begin position="37"/>
        <end position="102"/>
    </location>
</feature>
<protein>
    <submittedName>
        <fullName evidence="3">Cupin domain-containing protein</fullName>
    </submittedName>
</protein>
<evidence type="ECO:0000313" key="4">
    <source>
        <dbReference type="Proteomes" id="UP000318093"/>
    </source>
</evidence>
<dbReference type="EMBL" id="VBAN01000123">
    <property type="protein sequence ID" value="TMI83168.1"/>
    <property type="molecule type" value="Genomic_DNA"/>
</dbReference>
<sequence>MFGRKTPRPGAGPDRPTCAGAGLRLRRTSHGSMLVALYAPRGKDAQTPHTQDELYLVARGSGWFVNGDARHPCGVGDVLFVPAGVVHRFEQFTDNFAVWVVFYGPEGGESRSPADAGPA</sequence>
<gene>
    <name evidence="3" type="ORF">E6H03_04250</name>
</gene>
<dbReference type="InterPro" id="IPR013096">
    <property type="entry name" value="Cupin_2"/>
</dbReference>
<evidence type="ECO:0000313" key="3">
    <source>
        <dbReference type="EMBL" id="TMI83168.1"/>
    </source>
</evidence>
<evidence type="ECO:0000256" key="1">
    <source>
        <dbReference type="SAM" id="MobiDB-lite"/>
    </source>
</evidence>
<dbReference type="Gene3D" id="2.60.120.10">
    <property type="entry name" value="Jelly Rolls"/>
    <property type="match status" value="1"/>
</dbReference>
<proteinExistence type="predicted"/>
<comment type="caution">
    <text evidence="3">The sequence shown here is derived from an EMBL/GenBank/DDBJ whole genome shotgun (WGS) entry which is preliminary data.</text>
</comment>
<name>A0A537JHZ1_9BACT</name>
<feature type="region of interest" description="Disordered" evidence="1">
    <location>
        <begin position="1"/>
        <end position="23"/>
    </location>
</feature>
<organism evidence="3 4">
    <name type="scientific">Candidatus Segetimicrobium genomatis</name>
    <dbReference type="NCBI Taxonomy" id="2569760"/>
    <lineage>
        <taxon>Bacteria</taxon>
        <taxon>Bacillati</taxon>
        <taxon>Candidatus Sysuimicrobiota</taxon>
        <taxon>Candidatus Sysuimicrobiia</taxon>
        <taxon>Candidatus Sysuimicrobiales</taxon>
        <taxon>Candidatus Segetimicrobiaceae</taxon>
        <taxon>Candidatus Segetimicrobium</taxon>
    </lineage>
</organism>
<dbReference type="SUPFAM" id="SSF51182">
    <property type="entry name" value="RmlC-like cupins"/>
    <property type="match status" value="1"/>
</dbReference>
<dbReference type="Proteomes" id="UP000318093">
    <property type="component" value="Unassembled WGS sequence"/>
</dbReference>
<accession>A0A537JHZ1</accession>
<dbReference type="Pfam" id="PF07883">
    <property type="entry name" value="Cupin_2"/>
    <property type="match status" value="1"/>
</dbReference>
<reference evidence="3 4" key="1">
    <citation type="journal article" date="2019" name="Nat. Microbiol.">
        <title>Mediterranean grassland soil C-N compound turnover is dependent on rainfall and depth, and is mediated by genomically divergent microorganisms.</title>
        <authorList>
            <person name="Diamond S."/>
            <person name="Andeer P.F."/>
            <person name="Li Z."/>
            <person name="Crits-Christoph A."/>
            <person name="Burstein D."/>
            <person name="Anantharaman K."/>
            <person name="Lane K.R."/>
            <person name="Thomas B.C."/>
            <person name="Pan C."/>
            <person name="Northen T.R."/>
            <person name="Banfield J.F."/>
        </authorList>
    </citation>
    <scope>NUCLEOTIDE SEQUENCE [LARGE SCALE GENOMIC DNA]</scope>
    <source>
        <strain evidence="3">NP_6</strain>
    </source>
</reference>